<feature type="compositionally biased region" description="Basic and acidic residues" evidence="1">
    <location>
        <begin position="128"/>
        <end position="152"/>
    </location>
</feature>
<feature type="compositionally biased region" description="Polar residues" evidence="1">
    <location>
        <begin position="1"/>
        <end position="12"/>
    </location>
</feature>
<accession>A0A136J6Y6</accession>
<dbReference type="Proteomes" id="UP000070501">
    <property type="component" value="Unassembled WGS sequence"/>
</dbReference>
<protein>
    <submittedName>
        <fullName evidence="2">Uncharacterized protein</fullName>
    </submittedName>
</protein>
<dbReference type="EMBL" id="KQ964248">
    <property type="protein sequence ID" value="KXJ92897.1"/>
    <property type="molecule type" value="Genomic_DNA"/>
</dbReference>
<organism evidence="2 3">
    <name type="scientific">Microdochium bolleyi</name>
    <dbReference type="NCBI Taxonomy" id="196109"/>
    <lineage>
        <taxon>Eukaryota</taxon>
        <taxon>Fungi</taxon>
        <taxon>Dikarya</taxon>
        <taxon>Ascomycota</taxon>
        <taxon>Pezizomycotina</taxon>
        <taxon>Sordariomycetes</taxon>
        <taxon>Xylariomycetidae</taxon>
        <taxon>Xylariales</taxon>
        <taxon>Microdochiaceae</taxon>
        <taxon>Microdochium</taxon>
    </lineage>
</organism>
<reference evidence="3" key="1">
    <citation type="submission" date="2016-02" db="EMBL/GenBank/DDBJ databases">
        <title>Draft genome sequence of Microdochium bolleyi, a fungal endophyte of beachgrass.</title>
        <authorList>
            <consortium name="DOE Joint Genome Institute"/>
            <person name="David A.S."/>
            <person name="May G."/>
            <person name="Haridas S."/>
            <person name="Lim J."/>
            <person name="Wang M."/>
            <person name="Labutti K."/>
            <person name="Lipzen A."/>
            <person name="Barry K."/>
            <person name="Grigoriev I.V."/>
        </authorList>
    </citation>
    <scope>NUCLEOTIDE SEQUENCE [LARGE SCALE GENOMIC DNA]</scope>
    <source>
        <strain evidence="3">J235TASD1</strain>
    </source>
</reference>
<gene>
    <name evidence="2" type="ORF">Micbo1qcDRAFT_203062</name>
</gene>
<evidence type="ECO:0000313" key="2">
    <source>
        <dbReference type="EMBL" id="KXJ92897.1"/>
    </source>
</evidence>
<dbReference type="AlphaFoldDB" id="A0A136J6Y6"/>
<name>A0A136J6Y6_9PEZI</name>
<keyword evidence="3" id="KW-1185">Reference proteome</keyword>
<feature type="compositionally biased region" description="Basic and acidic residues" evidence="1">
    <location>
        <begin position="164"/>
        <end position="173"/>
    </location>
</feature>
<dbReference type="InParanoid" id="A0A136J6Y6"/>
<sequence length="208" mass="21297">MAPTTRSSNPTHGQKVDLGADAPVTEEGHGKLSGSLAAESQAFKEANDISEEQTSHWTKETSTSSSKGKHESGSSSRQGGGLGSASDSHRGNSSKDSGAGNKSGFKNLGESHADPAPTYVNNVLGTNRDPHEGPHGTNIKEDDSIRSEDKNKNASFSELGTKADPGRLAEAKFKLGGQGGTTTSSGGQRKGGGDGESAFDVLDPSTNA</sequence>
<proteinExistence type="predicted"/>
<feature type="region of interest" description="Disordered" evidence="1">
    <location>
        <begin position="1"/>
        <end position="208"/>
    </location>
</feature>
<evidence type="ECO:0000313" key="3">
    <source>
        <dbReference type="Proteomes" id="UP000070501"/>
    </source>
</evidence>
<evidence type="ECO:0000256" key="1">
    <source>
        <dbReference type="SAM" id="MobiDB-lite"/>
    </source>
</evidence>
<dbReference type="OrthoDB" id="5383057at2759"/>